<dbReference type="Proteomes" id="UP001612741">
    <property type="component" value="Unassembled WGS sequence"/>
</dbReference>
<protein>
    <submittedName>
        <fullName evidence="1">Uncharacterized protein</fullName>
    </submittedName>
</protein>
<proteinExistence type="predicted"/>
<evidence type="ECO:0000313" key="1">
    <source>
        <dbReference type="EMBL" id="MFI6497914.1"/>
    </source>
</evidence>
<reference evidence="1 2" key="1">
    <citation type="submission" date="2024-10" db="EMBL/GenBank/DDBJ databases">
        <title>The Natural Products Discovery Center: Release of the First 8490 Sequenced Strains for Exploring Actinobacteria Biosynthetic Diversity.</title>
        <authorList>
            <person name="Kalkreuter E."/>
            <person name="Kautsar S.A."/>
            <person name="Yang D."/>
            <person name="Bader C.D."/>
            <person name="Teijaro C.N."/>
            <person name="Fluegel L."/>
            <person name="Davis C.M."/>
            <person name="Simpson J.R."/>
            <person name="Lauterbach L."/>
            <person name="Steele A.D."/>
            <person name="Gui C."/>
            <person name="Meng S."/>
            <person name="Li G."/>
            <person name="Viehrig K."/>
            <person name="Ye F."/>
            <person name="Su P."/>
            <person name="Kiefer A.F."/>
            <person name="Nichols A."/>
            <person name="Cepeda A.J."/>
            <person name="Yan W."/>
            <person name="Fan B."/>
            <person name="Jiang Y."/>
            <person name="Adhikari A."/>
            <person name="Zheng C.-J."/>
            <person name="Schuster L."/>
            <person name="Cowan T.M."/>
            <person name="Smanski M.J."/>
            <person name="Chevrette M.G."/>
            <person name="De Carvalho L.P.S."/>
            <person name="Shen B."/>
        </authorList>
    </citation>
    <scope>NUCLEOTIDE SEQUENCE [LARGE SCALE GENOMIC DNA]</scope>
    <source>
        <strain evidence="1 2">NPDC050545</strain>
    </source>
</reference>
<sequence length="128" mass="14190">MDFKVDYPDRKFRLWIYTPSHSKLLLRSGLETSGTTTIDIAFGDVSAVSLPVSMNGLTIEAPDAQSARAVADQLGSHLDPDRLLVVRGQGYRGYVVASIVEMDEHHRRLRERDKWGIIPQGGFAGFSS</sequence>
<dbReference type="EMBL" id="JBITGY010000003">
    <property type="protein sequence ID" value="MFI6497914.1"/>
    <property type="molecule type" value="Genomic_DNA"/>
</dbReference>
<name>A0ABW7YTU2_9ACTN</name>
<accession>A0ABW7YTU2</accession>
<evidence type="ECO:0000313" key="2">
    <source>
        <dbReference type="Proteomes" id="UP001612741"/>
    </source>
</evidence>
<organism evidence="1 2">
    <name type="scientific">Nonomuraea typhae</name>
    <dbReference type="NCBI Taxonomy" id="2603600"/>
    <lineage>
        <taxon>Bacteria</taxon>
        <taxon>Bacillati</taxon>
        <taxon>Actinomycetota</taxon>
        <taxon>Actinomycetes</taxon>
        <taxon>Streptosporangiales</taxon>
        <taxon>Streptosporangiaceae</taxon>
        <taxon>Nonomuraea</taxon>
    </lineage>
</organism>
<comment type="caution">
    <text evidence="1">The sequence shown here is derived from an EMBL/GenBank/DDBJ whole genome shotgun (WGS) entry which is preliminary data.</text>
</comment>
<gene>
    <name evidence="1" type="ORF">ACIBG2_11040</name>
</gene>
<keyword evidence="2" id="KW-1185">Reference proteome</keyword>
<dbReference type="RefSeq" id="WP_397081166.1">
    <property type="nucleotide sequence ID" value="NZ_JBITGY010000003.1"/>
</dbReference>